<evidence type="ECO:0000313" key="10">
    <source>
        <dbReference type="Proteomes" id="UP000004625"/>
    </source>
</evidence>
<dbReference type="PATRIC" id="fig|797515.3.peg.2150"/>
<dbReference type="NCBIfam" id="NF005996">
    <property type="entry name" value="PRK08123.1"/>
    <property type="match status" value="1"/>
</dbReference>
<dbReference type="EMBL" id="AGEY01000182">
    <property type="protein sequence ID" value="EHL96472.1"/>
    <property type="molecule type" value="Genomic_DNA"/>
</dbReference>
<dbReference type="Gene3D" id="3.60.21.10">
    <property type="match status" value="1"/>
</dbReference>
<evidence type="ECO:0000259" key="7">
    <source>
        <dbReference type="Pfam" id="PF00149"/>
    </source>
</evidence>
<accession>G9ZRL9</accession>
<feature type="domain" description="Calcineurin-like phosphoesterase" evidence="7">
    <location>
        <begin position="306"/>
        <end position="531"/>
    </location>
</feature>
<feature type="domain" description="PHP" evidence="8">
    <location>
        <begin position="18"/>
        <end position="235"/>
    </location>
</feature>
<dbReference type="GO" id="GO:0005737">
    <property type="term" value="C:cytoplasm"/>
    <property type="evidence" value="ECO:0007669"/>
    <property type="project" value="TreeGrafter"/>
</dbReference>
<dbReference type="RefSeq" id="WP_008214239.1">
    <property type="nucleotide sequence ID" value="NZ_JH415053.1"/>
</dbReference>
<dbReference type="InterPro" id="IPR004013">
    <property type="entry name" value="PHP_dom"/>
</dbReference>
<dbReference type="STRING" id="797515.HMPREF9103_02380"/>
<evidence type="ECO:0000256" key="3">
    <source>
        <dbReference type="ARBA" id="ARBA00013085"/>
    </source>
</evidence>
<evidence type="ECO:0000313" key="9">
    <source>
        <dbReference type="EMBL" id="EHL96472.1"/>
    </source>
</evidence>
<dbReference type="PANTHER" id="PTHR32440:SF11">
    <property type="entry name" value="METALLOPHOSPHOESTERASE DOMAIN-CONTAINING PROTEIN"/>
    <property type="match status" value="1"/>
</dbReference>
<evidence type="ECO:0000256" key="2">
    <source>
        <dbReference type="ARBA" id="ARBA00009152"/>
    </source>
</evidence>
<dbReference type="NCBIfam" id="TIGR01856">
    <property type="entry name" value="hisJ_fam"/>
    <property type="match status" value="1"/>
</dbReference>
<dbReference type="AlphaFoldDB" id="G9ZRL9"/>
<dbReference type="GO" id="GO:0000105">
    <property type="term" value="P:L-histidine biosynthetic process"/>
    <property type="evidence" value="ECO:0007669"/>
    <property type="project" value="UniProtKB-UniPathway"/>
</dbReference>
<keyword evidence="10" id="KW-1185">Reference proteome</keyword>
<comment type="pathway">
    <text evidence="1">Amino-acid biosynthesis; L-histidine biosynthesis; L-histidine from 5-phospho-alpha-D-ribose 1-diphosphate: step 8/9.</text>
</comment>
<dbReference type="GO" id="GO:0004401">
    <property type="term" value="F:histidinol-phosphatase activity"/>
    <property type="evidence" value="ECO:0007669"/>
    <property type="project" value="UniProtKB-EC"/>
</dbReference>
<comment type="similarity">
    <text evidence="2">Belongs to the PHP hydrolase family. HisK subfamily.</text>
</comment>
<dbReference type="CDD" id="cd07383">
    <property type="entry name" value="MPP_Dcr2"/>
    <property type="match status" value="1"/>
</dbReference>
<dbReference type="SUPFAM" id="SSF56300">
    <property type="entry name" value="Metallo-dependent phosphatases"/>
    <property type="match status" value="1"/>
</dbReference>
<evidence type="ECO:0000256" key="5">
    <source>
        <dbReference type="ARBA" id="ARBA00023102"/>
    </source>
</evidence>
<name>G9ZRL9_9LACO</name>
<dbReference type="Gene3D" id="3.20.20.140">
    <property type="entry name" value="Metal-dependent hydrolases"/>
    <property type="match status" value="1"/>
</dbReference>
<dbReference type="eggNOG" id="COG1387">
    <property type="taxonomic scope" value="Bacteria"/>
</dbReference>
<reference evidence="9 10" key="1">
    <citation type="submission" date="2011-09" db="EMBL/GenBank/DDBJ databases">
        <authorList>
            <person name="Weinstock G."/>
            <person name="Sodergren E."/>
            <person name="Clifton S."/>
            <person name="Fulton L."/>
            <person name="Fulton B."/>
            <person name="Courtney L."/>
            <person name="Fronick C."/>
            <person name="Harrison M."/>
            <person name="Strong C."/>
            <person name="Farmer C."/>
            <person name="Delahaunty K."/>
            <person name="Markovic C."/>
            <person name="Hall O."/>
            <person name="Minx P."/>
            <person name="Tomlinson C."/>
            <person name="Mitreva M."/>
            <person name="Hou S."/>
            <person name="Chen J."/>
            <person name="Wollam A."/>
            <person name="Pepin K.H."/>
            <person name="Johnson M."/>
            <person name="Bhonagiri V."/>
            <person name="Zhang X."/>
            <person name="Suruliraj S."/>
            <person name="Warren W."/>
            <person name="Chinwalla A."/>
            <person name="Mardis E.R."/>
            <person name="Wilson R.K."/>
        </authorList>
    </citation>
    <scope>NUCLEOTIDE SEQUENCE [LARGE SCALE GENOMIC DNA]</scope>
    <source>
        <strain evidence="9 10">F0439</strain>
    </source>
</reference>
<dbReference type="Proteomes" id="UP000004625">
    <property type="component" value="Unassembled WGS sequence"/>
</dbReference>
<evidence type="ECO:0000256" key="1">
    <source>
        <dbReference type="ARBA" id="ARBA00004970"/>
    </source>
</evidence>
<evidence type="ECO:0000256" key="6">
    <source>
        <dbReference type="ARBA" id="ARBA00049158"/>
    </source>
</evidence>
<comment type="caution">
    <text evidence="9">The sequence shown here is derived from an EMBL/GenBank/DDBJ whole genome shotgun (WGS) entry which is preliminary data.</text>
</comment>
<keyword evidence="4" id="KW-0028">Amino-acid biosynthesis</keyword>
<evidence type="ECO:0000259" key="8">
    <source>
        <dbReference type="Pfam" id="PF02811"/>
    </source>
</evidence>
<dbReference type="UniPathway" id="UPA00031">
    <property type="reaction ID" value="UER00013"/>
</dbReference>
<gene>
    <name evidence="9" type="ORF">HMPREF9103_02380</name>
</gene>
<dbReference type="PANTHER" id="PTHR32440">
    <property type="entry name" value="PHOSPHATASE DCR2-RELATED-RELATED"/>
    <property type="match status" value="1"/>
</dbReference>
<dbReference type="eggNOG" id="COG1409">
    <property type="taxonomic scope" value="Bacteria"/>
</dbReference>
<dbReference type="EC" id="3.1.3.15" evidence="3"/>
<comment type="catalytic activity">
    <reaction evidence="6">
        <text>L-histidinol phosphate + H2O = L-histidinol + phosphate</text>
        <dbReference type="Rhea" id="RHEA:14465"/>
        <dbReference type="ChEBI" id="CHEBI:15377"/>
        <dbReference type="ChEBI" id="CHEBI:43474"/>
        <dbReference type="ChEBI" id="CHEBI:57699"/>
        <dbReference type="ChEBI" id="CHEBI:57980"/>
        <dbReference type="EC" id="3.1.3.15"/>
    </reaction>
</comment>
<dbReference type="InterPro" id="IPR010140">
    <property type="entry name" value="Histidinol_P_phosphatase_HisJ"/>
</dbReference>
<evidence type="ECO:0000256" key="4">
    <source>
        <dbReference type="ARBA" id="ARBA00022605"/>
    </source>
</evidence>
<dbReference type="Pfam" id="PF02811">
    <property type="entry name" value="PHP"/>
    <property type="match status" value="1"/>
</dbReference>
<dbReference type="SUPFAM" id="SSF89550">
    <property type="entry name" value="PHP domain-like"/>
    <property type="match status" value="1"/>
</dbReference>
<dbReference type="InterPro" id="IPR016195">
    <property type="entry name" value="Pol/histidinol_Pase-like"/>
</dbReference>
<dbReference type="InterPro" id="IPR029052">
    <property type="entry name" value="Metallo-depent_PP-like"/>
</dbReference>
<dbReference type="InterPro" id="IPR004843">
    <property type="entry name" value="Calcineurin-like_PHP"/>
</dbReference>
<dbReference type="HOGENOM" id="CLU_468333_0_0_9"/>
<sequence>MLSVTQLATIDRKTWNGHTHTAFCPHGSGEDTRAFIEAAIEAGFKTYSITEHFPMPPDFYRSFHGSRHAIYTAAMSSRELDAYLKKMTELKAAFKDRIRILIGFEIDYISKYRDWTDEMLAKYGPQIDDAILSVHFLPTSSGLRAVDDSFLDFQSGVLKEYGSPSEVAAAYLETVNRAVKWQSSFKPARYGHLMLYRKWRNLFPATTQWQTSQTTALMNEVLRTIAHRHELLDCNMAGLFRNSETETSPNFTWLAVAQKLGIPLVYGPDAHSVAAVTQGYNTYFGKSLLSIERPDQMKLSTMSQSFKICQLTDIHLGSFPLNQADERTINGIDQILATQPFDLIMITGDLIWGKQVTEPNKTLGALFAMLNRYAIPVAITYGNHDTEGAFTRKDLRKLEAQLTHLADKHHTMTIDDRESYTLEVYRGQHLSHILYVWDSGAYSHWPKDDQYAAIEPEQIDWFLKLPYNRSAANLDLGFLHIPLPEYDSAAKVILSGNENEPVCSPKTNSGLFYALLRQQNVKALFAGHDHDNNFTSQFRGIQLNYGNVTGYNCYGDLPRGIRKIEVASSFISSEVIRFSEKQ</sequence>
<dbReference type="CDD" id="cd12110">
    <property type="entry name" value="PHP_HisPPase_Hisj_like"/>
    <property type="match status" value="1"/>
</dbReference>
<proteinExistence type="inferred from homology"/>
<keyword evidence="5" id="KW-0368">Histidine biosynthesis</keyword>
<dbReference type="Pfam" id="PF00149">
    <property type="entry name" value="Metallophos"/>
    <property type="match status" value="1"/>
</dbReference>
<organism evidence="9 10">
    <name type="scientific">Lentilactobacillus parafarraginis F0439</name>
    <dbReference type="NCBI Taxonomy" id="797515"/>
    <lineage>
        <taxon>Bacteria</taxon>
        <taxon>Bacillati</taxon>
        <taxon>Bacillota</taxon>
        <taxon>Bacilli</taxon>
        <taxon>Lactobacillales</taxon>
        <taxon>Lactobacillaceae</taxon>
        <taxon>Lentilactobacillus</taxon>
    </lineage>
</organism>
<protein>
    <recommendedName>
        <fullName evidence="3">histidinol-phosphatase</fullName>
        <ecNumber evidence="3">3.1.3.15</ecNumber>
    </recommendedName>
</protein>